<reference evidence="2 4" key="1">
    <citation type="journal article" date="2017" name="Environ. Microbiol.">
        <title>Decay of the glycolytic pathway and adaptation to intranuclear parasitism within Enterocytozoonidae microsporidia.</title>
        <authorList>
            <person name="Wiredu Boakye D."/>
            <person name="Jaroenlak P."/>
            <person name="Prachumwat A."/>
            <person name="Williams T.A."/>
            <person name="Bateman K.S."/>
            <person name="Itsathitphaisarn O."/>
            <person name="Sritunyalucksana K."/>
            <person name="Paszkiewicz K.H."/>
            <person name="Moore K.A."/>
            <person name="Stentiford G.D."/>
            <person name="Williams B.A."/>
        </authorList>
    </citation>
    <scope>NUCLEOTIDE SEQUENCE [LARGE SCALE GENOMIC DNA]</scope>
    <source>
        <strain evidence="2 4">TH1</strain>
    </source>
</reference>
<protein>
    <recommendedName>
        <fullName evidence="1">DUF5097 domain-containing protein</fullName>
    </recommendedName>
</protein>
<evidence type="ECO:0000313" key="3">
    <source>
        <dbReference type="EMBL" id="OQS55604.1"/>
    </source>
</evidence>
<evidence type="ECO:0000313" key="4">
    <source>
        <dbReference type="Proteomes" id="UP000192758"/>
    </source>
</evidence>
<dbReference type="AlphaFoldDB" id="A0A1W0E872"/>
<dbReference type="Proteomes" id="UP000192758">
    <property type="component" value="Unassembled WGS sequence"/>
</dbReference>
<accession>A0A1W0E872</accession>
<evidence type="ECO:0000313" key="2">
    <source>
        <dbReference type="EMBL" id="OQS55416.1"/>
    </source>
</evidence>
<dbReference type="InterPro" id="IPR031511">
    <property type="entry name" value="DUF5097"/>
</dbReference>
<dbReference type="EMBL" id="MNPJ01000007">
    <property type="protein sequence ID" value="OQS55604.1"/>
    <property type="molecule type" value="Genomic_DNA"/>
</dbReference>
<feature type="domain" description="DUF5097" evidence="1">
    <location>
        <begin position="3"/>
        <end position="120"/>
    </location>
</feature>
<sequence length="475" mass="55640">MFFESIEMRKFICTYFIKNSQKQMDQIARELVNELETKCFVDDIVFWKEKGKEKTFKVVKINKETKKVLIKNDSLEVEVEASKLERSVKITLPDINLFLSYIIKPGPIPNLLIDNVIKKIKEKEFFEKNKPLGMAAWADPSKGFYERNTIKQNRQATPIQNKSNINDFIKPIGQKPSSPPVSKKLKVITKEEPFEIEKHLSKFDITLNSKFKDSLLETMCIFNFFKTHEKLLNLENLTFETFVDDLIDIGKDKVFYSFFRNVLNFCEDELLDQESRVMDPLRLYAEMRLKECDLTVVNKKFTEMSEGNYKIDYKHFVSEMCVESGESKFMVLSTFFNVGKSVANRLEILSIWMDIILMTEKFNIYVTTLTGIKRTPSSRKNVTKKKRFDDTKKELFVSKLTALISNDQVKQELVYKGTEYTVFLWNNKHLLVYKNTDRKLLYEINSRKQAEMFCSTLGKTKHGTSTALYIKGKFS</sequence>
<proteinExistence type="predicted"/>
<dbReference type="EMBL" id="MNPJ01000009">
    <property type="protein sequence ID" value="OQS55416.1"/>
    <property type="molecule type" value="Genomic_DNA"/>
</dbReference>
<gene>
    <name evidence="2" type="ORF">EHP00_2547</name>
    <name evidence="3" type="ORF">EHP00_657</name>
</gene>
<name>A0A1W0E872_9MICR</name>
<evidence type="ECO:0000259" key="1">
    <source>
        <dbReference type="Pfam" id="PF17020"/>
    </source>
</evidence>
<organism evidence="2 4">
    <name type="scientific">Ecytonucleospora hepatopenaei</name>
    <dbReference type="NCBI Taxonomy" id="646526"/>
    <lineage>
        <taxon>Eukaryota</taxon>
        <taxon>Fungi</taxon>
        <taxon>Fungi incertae sedis</taxon>
        <taxon>Microsporidia</taxon>
        <taxon>Enterocytozoonidae</taxon>
        <taxon>Ecytonucleospora</taxon>
    </lineage>
</organism>
<dbReference type="VEuPathDB" id="MicrosporidiaDB:EHP00_2547"/>
<comment type="caution">
    <text evidence="2">The sequence shown here is derived from an EMBL/GenBank/DDBJ whole genome shotgun (WGS) entry which is preliminary data.</text>
</comment>
<keyword evidence="4" id="KW-1185">Reference proteome</keyword>
<dbReference type="VEuPathDB" id="MicrosporidiaDB:EHP00_657"/>
<dbReference type="Pfam" id="PF17020">
    <property type="entry name" value="DUF5097"/>
    <property type="match status" value="1"/>
</dbReference>